<keyword evidence="1" id="KW-0472">Membrane</keyword>
<comment type="caution">
    <text evidence="2">The sequence shown here is derived from an EMBL/GenBank/DDBJ whole genome shotgun (WGS) entry which is preliminary data.</text>
</comment>
<reference evidence="2" key="1">
    <citation type="journal article" date="2014" name="Front. Microbiol.">
        <title>High frequency of phylogenetically diverse reductive dehalogenase-homologous genes in deep subseafloor sedimentary metagenomes.</title>
        <authorList>
            <person name="Kawai M."/>
            <person name="Futagami T."/>
            <person name="Toyoda A."/>
            <person name="Takaki Y."/>
            <person name="Nishi S."/>
            <person name="Hori S."/>
            <person name="Arai W."/>
            <person name="Tsubouchi T."/>
            <person name="Morono Y."/>
            <person name="Uchiyama I."/>
            <person name="Ito T."/>
            <person name="Fujiyama A."/>
            <person name="Inagaki F."/>
            <person name="Takami H."/>
        </authorList>
    </citation>
    <scope>NUCLEOTIDE SEQUENCE</scope>
    <source>
        <strain evidence="2">Expedition CK06-06</strain>
    </source>
</reference>
<evidence type="ECO:0000256" key="1">
    <source>
        <dbReference type="SAM" id="Phobius"/>
    </source>
</evidence>
<keyword evidence="1" id="KW-1133">Transmembrane helix</keyword>
<gene>
    <name evidence="2" type="ORF">S12H4_27366</name>
</gene>
<sequence>MTQQSAVSPFINMLGVGASVPLGASAIVTVWGRNDMSTQQQLGMRWEIRDPDGLLIEQYPGGGAIDWEYGYTGPGDEQDFIGGRFDINKSGDWTIAVELVMNPDNPFVVDTYDGLLCRVTEEFAGTITRKELKYDNVVGPIPVY</sequence>
<evidence type="ECO:0000313" key="2">
    <source>
        <dbReference type="EMBL" id="GAI96878.1"/>
    </source>
</evidence>
<keyword evidence="1" id="KW-0812">Transmembrane</keyword>
<dbReference type="AlphaFoldDB" id="X1SV84"/>
<dbReference type="EMBL" id="BARW01015617">
    <property type="protein sequence ID" value="GAI96878.1"/>
    <property type="molecule type" value="Genomic_DNA"/>
</dbReference>
<accession>X1SV84</accession>
<organism evidence="2">
    <name type="scientific">marine sediment metagenome</name>
    <dbReference type="NCBI Taxonomy" id="412755"/>
    <lineage>
        <taxon>unclassified sequences</taxon>
        <taxon>metagenomes</taxon>
        <taxon>ecological metagenomes</taxon>
    </lineage>
</organism>
<feature type="transmembrane region" description="Helical" evidence="1">
    <location>
        <begin position="6"/>
        <end position="31"/>
    </location>
</feature>
<name>X1SV84_9ZZZZ</name>
<proteinExistence type="predicted"/>
<protein>
    <submittedName>
        <fullName evidence="2">Uncharacterized protein</fullName>
    </submittedName>
</protein>